<evidence type="ECO:0000313" key="2">
    <source>
        <dbReference type="EMBL" id="CZR48813.1"/>
    </source>
</evidence>
<sequence>MASQHAYTKPEGPKISDCANECFESFQKCLSSAASIHPREVSIVEDQLARFSTWANGIGVFTQGSAAMDHRLRYASDVVGIVTGLLETLNYRCQICLQALGSILESGEKNVRATANAAFQQSMLDIAAEISRLNKISNTIRRASKHAQTLRAGDFTIKDDEGNDVEPLLLSHFTHLIADRFPNLSANIQNRLACSMILRRKRILYRRYRHGMLQMQTEKRLLPDEKASGPSTQPIPVTPVNSPKKSATSLDPRKYQDAALSPSIVSDGRTVPLHHHEALAFPPAPGYTVRKKYKQLENENHSNSQHLPLGFSEDGHLLENELLKRSEINCPYCFHLLPIQEVSDKRKWQ</sequence>
<protein>
    <submittedName>
        <fullName evidence="2">Uncharacterized protein</fullName>
    </submittedName>
</protein>
<dbReference type="RefSeq" id="XP_031089336.1">
    <property type="nucleotide sequence ID" value="XM_031224038.1"/>
</dbReference>
<dbReference type="VEuPathDB" id="FungiDB:FPRO_03866"/>
<gene>
    <name evidence="2" type="ORF">FPRO_03866</name>
</gene>
<comment type="caution">
    <text evidence="2">The sequence shown here is derived from an EMBL/GenBank/DDBJ whole genome shotgun (WGS) entry which is preliminary data.</text>
</comment>
<name>A0A1L7W8B9_FUSPR</name>
<keyword evidence="3" id="KW-1185">Reference proteome</keyword>
<accession>A0A1L7W8B9</accession>
<dbReference type="PANTHER" id="PTHR35391:SF7">
    <property type="entry name" value="C2H2-TYPE DOMAIN-CONTAINING PROTEIN"/>
    <property type="match status" value="1"/>
</dbReference>
<feature type="region of interest" description="Disordered" evidence="1">
    <location>
        <begin position="220"/>
        <end position="253"/>
    </location>
</feature>
<dbReference type="EMBL" id="FJOF01000014">
    <property type="protein sequence ID" value="CZR48813.1"/>
    <property type="molecule type" value="Genomic_DNA"/>
</dbReference>
<reference evidence="3" key="1">
    <citation type="journal article" date="2016" name="Genome Biol. Evol.">
        <title>Comparative 'omics' of the Fusarium fujikuroi species complex highlights differences in genetic potential and metabolite synthesis.</title>
        <authorList>
            <person name="Niehaus E.-M."/>
            <person name="Muensterkoetter M."/>
            <person name="Proctor R.H."/>
            <person name="Brown D.W."/>
            <person name="Sharon A."/>
            <person name="Idan Y."/>
            <person name="Oren-Young L."/>
            <person name="Sieber C.M."/>
            <person name="Novak O."/>
            <person name="Pencik A."/>
            <person name="Tarkowska D."/>
            <person name="Hromadova K."/>
            <person name="Freeman S."/>
            <person name="Maymon M."/>
            <person name="Elazar M."/>
            <person name="Youssef S.A."/>
            <person name="El-Shabrawy E.S.M."/>
            <person name="Shalaby A.B.A."/>
            <person name="Houterman P."/>
            <person name="Brock N.L."/>
            <person name="Burkhardt I."/>
            <person name="Tsavkelova E.A."/>
            <person name="Dickschat J.S."/>
            <person name="Galuszka P."/>
            <person name="Gueldener U."/>
            <person name="Tudzynski B."/>
        </authorList>
    </citation>
    <scope>NUCLEOTIDE SEQUENCE [LARGE SCALE GENOMIC DNA]</scope>
    <source>
        <strain evidence="3">ET1</strain>
    </source>
</reference>
<dbReference type="AlphaFoldDB" id="A0A1L7W8B9"/>
<dbReference type="GeneID" id="42048751"/>
<dbReference type="Proteomes" id="UP000183971">
    <property type="component" value="Unassembled WGS sequence"/>
</dbReference>
<evidence type="ECO:0000313" key="3">
    <source>
        <dbReference type="Proteomes" id="UP000183971"/>
    </source>
</evidence>
<dbReference type="PANTHER" id="PTHR35391">
    <property type="entry name" value="C2H2-TYPE DOMAIN-CONTAINING PROTEIN-RELATED"/>
    <property type="match status" value="1"/>
</dbReference>
<feature type="compositionally biased region" description="Polar residues" evidence="1">
    <location>
        <begin position="229"/>
        <end position="249"/>
    </location>
</feature>
<proteinExistence type="predicted"/>
<evidence type="ECO:0000256" key="1">
    <source>
        <dbReference type="SAM" id="MobiDB-lite"/>
    </source>
</evidence>
<organism evidence="2 3">
    <name type="scientific">Fusarium proliferatum (strain ET1)</name>
    <name type="common">Orchid endophyte fungus</name>
    <dbReference type="NCBI Taxonomy" id="1227346"/>
    <lineage>
        <taxon>Eukaryota</taxon>
        <taxon>Fungi</taxon>
        <taxon>Dikarya</taxon>
        <taxon>Ascomycota</taxon>
        <taxon>Pezizomycotina</taxon>
        <taxon>Sordariomycetes</taxon>
        <taxon>Hypocreomycetidae</taxon>
        <taxon>Hypocreales</taxon>
        <taxon>Nectriaceae</taxon>
        <taxon>Fusarium</taxon>
        <taxon>Fusarium fujikuroi species complex</taxon>
    </lineage>
</organism>